<dbReference type="PANTHER" id="PTHR43861">
    <property type="entry name" value="TRANS-ACONITATE 2-METHYLTRANSFERASE-RELATED"/>
    <property type="match status" value="1"/>
</dbReference>
<dbReference type="KEGG" id="vg:20041517"/>
<dbReference type="GO" id="GO:0008168">
    <property type="term" value="F:methyltransferase activity"/>
    <property type="evidence" value="ECO:0007669"/>
    <property type="project" value="UniProtKB-KW"/>
</dbReference>
<evidence type="ECO:0000313" key="5">
    <source>
        <dbReference type="Proteomes" id="UP000028667"/>
    </source>
</evidence>
<dbReference type="PANTHER" id="PTHR43861:SF1">
    <property type="entry name" value="TRANS-ACONITATE 2-METHYLTRANSFERASE"/>
    <property type="match status" value="1"/>
</dbReference>
<feature type="domain" description="Methyltransferase" evidence="3">
    <location>
        <begin position="84"/>
        <end position="175"/>
    </location>
</feature>
<evidence type="ECO:0000259" key="3">
    <source>
        <dbReference type="Pfam" id="PF13649"/>
    </source>
</evidence>
<evidence type="ECO:0000256" key="1">
    <source>
        <dbReference type="ARBA" id="ARBA00022603"/>
    </source>
</evidence>
<organism evidence="4 5">
    <name type="scientific">Aureococcus anophagefferens virus</name>
    <dbReference type="NCBI Taxonomy" id="1474867"/>
    <lineage>
        <taxon>Viruses</taxon>
        <taxon>Varidnaviria</taxon>
        <taxon>Bamfordvirae</taxon>
        <taxon>Nucleocytoviricota</taxon>
        <taxon>Megaviricetes</taxon>
        <taxon>Imitervirales</taxon>
        <taxon>Schizomimiviridae</taxon>
        <taxon>Kratosvirus</taxon>
        <taxon>Kratosvirus quantuckense</taxon>
    </lineage>
</organism>
<dbReference type="EMBL" id="KJ645900">
    <property type="protein sequence ID" value="AII17133.1"/>
    <property type="molecule type" value="Genomic_DNA"/>
</dbReference>
<dbReference type="RefSeq" id="YP_009052361.1">
    <property type="nucleotide sequence ID" value="NC_024697.1"/>
</dbReference>
<evidence type="ECO:0000313" key="4">
    <source>
        <dbReference type="EMBL" id="AII17133.1"/>
    </source>
</evidence>
<dbReference type="GeneID" id="20041517"/>
<dbReference type="Proteomes" id="UP000028667">
    <property type="component" value="Segment"/>
</dbReference>
<dbReference type="InterPro" id="IPR041698">
    <property type="entry name" value="Methyltransf_25"/>
</dbReference>
<dbReference type="Pfam" id="PF13649">
    <property type="entry name" value="Methyltransf_25"/>
    <property type="match status" value="1"/>
</dbReference>
<dbReference type="InterPro" id="IPR029063">
    <property type="entry name" value="SAM-dependent_MTases_sf"/>
</dbReference>
<keyword evidence="2 4" id="KW-0808">Transferase</keyword>
<evidence type="ECO:0000256" key="2">
    <source>
        <dbReference type="ARBA" id="ARBA00022679"/>
    </source>
</evidence>
<gene>
    <name evidence="4" type="ORF">AaV_287</name>
</gene>
<proteinExistence type="predicted"/>
<dbReference type="OrthoDB" id="22467at10239"/>
<reference evidence="4 5" key="1">
    <citation type="journal article" date="2014" name="Virology">
        <title>Genome of brown tide virus (AaV), the little giant of the Megaviridae, elucidates NCLDV genome expansion and host-virus coevolution.</title>
        <authorList>
            <person name="Moniruzzaman M."/>
            <person name="LeCleir G.R."/>
            <person name="Brown C.M."/>
            <person name="Gobler C.J."/>
            <person name="Bidle K.D."/>
            <person name="Wilson W.H."/>
            <person name="Wilhelm S.W."/>
        </authorList>
    </citation>
    <scope>NUCLEOTIDE SEQUENCE [LARGE SCALE GENOMIC DNA]</scope>
    <source>
        <strain evidence="4">BtV-01</strain>
    </source>
</reference>
<dbReference type="Gene3D" id="3.40.50.150">
    <property type="entry name" value="Vaccinia Virus protein VP39"/>
    <property type="match status" value="1"/>
</dbReference>
<sequence length="235" mass="27114">MKNFKRIIISIAFQLSNSLNLKQNEIKYQFDSRIHNFGNIGVGGVFHSIMARPFTKLIDLTAYNGINIRETIIENLHLDEPKFVADFCCGTATSTEALRKCFENAIVTGVDTSKEMLRVAKIFCKNINYIEENVETVKLEEKQDLITLMFGFHEIPQKARLIILKNIKENLKDDGQMLIVDIDTSYKPSKAMLSGEPYVLDYIENIDNDILEIFPNCETEVYIRNHVRIWKATKR</sequence>
<keyword evidence="5" id="KW-1185">Reference proteome</keyword>
<name>A0A076FMJ3_9VIRU</name>
<dbReference type="SUPFAM" id="SSF53335">
    <property type="entry name" value="S-adenosyl-L-methionine-dependent methyltransferases"/>
    <property type="match status" value="1"/>
</dbReference>
<dbReference type="GO" id="GO:0032259">
    <property type="term" value="P:methylation"/>
    <property type="evidence" value="ECO:0007669"/>
    <property type="project" value="UniProtKB-KW"/>
</dbReference>
<accession>A0A076FMJ3</accession>
<protein>
    <submittedName>
        <fullName evidence="4">Putative S-adenosyl L-methionine-dependent Methyltransferase</fullName>
    </submittedName>
</protein>
<keyword evidence="1 4" id="KW-0489">Methyltransferase</keyword>